<dbReference type="GO" id="GO:0015074">
    <property type="term" value="P:DNA integration"/>
    <property type="evidence" value="ECO:0007669"/>
    <property type="project" value="InterPro"/>
</dbReference>
<dbReference type="InterPro" id="IPR036397">
    <property type="entry name" value="RNaseH_sf"/>
</dbReference>
<dbReference type="Gene3D" id="3.30.420.10">
    <property type="entry name" value="Ribonuclease H-like superfamily/Ribonuclease H"/>
    <property type="match status" value="1"/>
</dbReference>
<dbReference type="InterPro" id="IPR001584">
    <property type="entry name" value="Integrase_cat-core"/>
</dbReference>
<feature type="compositionally biased region" description="Low complexity" evidence="2">
    <location>
        <begin position="228"/>
        <end position="240"/>
    </location>
</feature>
<feature type="domain" description="Integrase catalytic" evidence="3">
    <location>
        <begin position="527"/>
        <end position="692"/>
    </location>
</feature>
<evidence type="ECO:0000313" key="5">
    <source>
        <dbReference type="Proteomes" id="UP000235392"/>
    </source>
</evidence>
<dbReference type="Pfam" id="PF14223">
    <property type="entry name" value="Retrotran_gag_2"/>
    <property type="match status" value="1"/>
</dbReference>
<dbReference type="InterPro" id="IPR012337">
    <property type="entry name" value="RNaseH-like_sf"/>
</dbReference>
<gene>
    <name evidence="4" type="ORF">PCASD_08099</name>
</gene>
<dbReference type="PROSITE" id="PS50994">
    <property type="entry name" value="INTEGRASE"/>
    <property type="match status" value="1"/>
</dbReference>
<sequence>MSDGHTSDSSYQPTLSSSSSSDGKSGSLRMDKLTTTNWVSWQSQFSLYLEGNGLHTLLEKDWTEEQMKTKKYRKKNCQALTALYQAVDKELHNEILSSKKSFHAAWSALATACGQNSVVTICSAYREVNRMTYQIGTPLQEHIARFKTAYTRLIEQTAHNPIEFGTVTPVMAAAMFLESLENNTNLASLVQSCYDIKPFNLKTVTDRILMEAVRRKNRLENQSAIMVTTSTNSQQQSQSKSSKKKNKQKIKDSTPQPKAVAPTLNNQKSNSPSSSRNNQPESIDQRFKRMENSISELTGVIKKLTSTNMLGIVHSNEGGSNKISSPFDYSSNRSTYFIGTVQHSSRDYFSRFLVFDTGATQSCVMNLELVQDVKPLTDHYLNTFSSSIKATHVGTLKIGEFFVSPVYYVPSGCANVVSATQLIDHGLKPMFKMDQFLIKSGDKIIATFPRIGKLYLSPVSEYINVVNMKIPDTFDWHFALGHASDKYVKLFLRQANISSKIYTKGVDCKICQLAKIHKTPHNRRLPMSTTPFHRIHSDVLQIGPASKLGHKYILVLIDDASRFNRIYLLKAKSESEKRILEFFAEIKNKLNRVPAYFHSDRGGEFSSTKFLSSLQELGVSIERGPADSPQTNGVAERFNGVLLEKIKCMLLQSKVPQSLWHEAACHASDILNVLPHSSLNWQSPSSILVKAHSLIEPDRTSMPLVPFGARVIVHRPNTLKVKPSGVEMLFLGFEEFSDAARFLDPLTQRIVITRDYVVPTIELGSDGVTIHKDLKTLPTEVNTSSSDTSSVETARLFIRGHRSRSKPSSPPESRQQSPLVNQQVIDSEIQESEDDESDVSFETEARRVLQRNLHRRLRRNVANQSVETVRPNNVYNSVSERAPNQGRHFNLPPNALNRLRPSWAWADETQRPQNEICGDVDKSNIVSTRRRPTVRMPGGLDEQPDVVNLVESVTVKDALASELEKPLWLEAMRNEHASQISHFTGDLVPAPEGEKIIGGMWVLSRKLNEANEVIRHKARWVGFGNHQEPMKHYYDTYASVGRIETFKVLLSLSVTYQWPVFQFDVETAFLHGEMDADVYVRQVSGFEVPGKENWVWKLNKSLYGMKQAPRMWKNHLTITLQNLGLTPSIMDNALFFNADRTMYLHIYVDDGLIVGQNPAAIKTFLSNLKKSYKIKVKENPTQHLGYGIEWRTNAVFIHHQNYVDKILREFKMDQANAVKSPLPTNALHLAVAEAEPFDAAIMQKAMGYINYLAIHTRPDIVFATNLLSRYSSRPTTNHWTMAKHLLRYIKGTRKLGIELRNQNVPRELTGFADADYAMSSPDKKSTTGYAIRFQGNLICWKSKKQPVVAQSTTEAEFIAINVCAKQIRWLKNLLIDMKVPVGVPCIRNDNSGAVIISKELRLSENVKHIEVRYQYLRDIVAKNQLKIEDISTQDMIADIMTKPLGPIKVAQAQKQLHLAVLVSSSLASTGRLKARIEYNPFTFRTHRRELERSRSVNHQAQDQRFVKEASGLGGVKIKNIHSSVLLRVLLLCSS</sequence>
<evidence type="ECO:0000259" key="3">
    <source>
        <dbReference type="PROSITE" id="PS50994"/>
    </source>
</evidence>
<feature type="compositionally biased region" description="Low complexity" evidence="2">
    <location>
        <begin position="265"/>
        <end position="280"/>
    </location>
</feature>
<keyword evidence="1" id="KW-0694">RNA-binding</keyword>
<dbReference type="SUPFAM" id="SSF53098">
    <property type="entry name" value="Ribonuclease H-like"/>
    <property type="match status" value="1"/>
</dbReference>
<dbReference type="InterPro" id="IPR013103">
    <property type="entry name" value="RVT_2"/>
</dbReference>
<feature type="region of interest" description="Disordered" evidence="2">
    <location>
        <begin position="1"/>
        <end position="27"/>
    </location>
</feature>
<accession>A0A2N5VAA9</accession>
<feature type="region of interest" description="Disordered" evidence="2">
    <location>
        <begin position="226"/>
        <end position="283"/>
    </location>
</feature>
<dbReference type="InterPro" id="IPR043502">
    <property type="entry name" value="DNA/RNA_pol_sf"/>
</dbReference>
<name>A0A2N5VAA9_9BASI</name>
<dbReference type="CDD" id="cd09272">
    <property type="entry name" value="RNase_HI_RT_Ty1"/>
    <property type="match status" value="1"/>
</dbReference>
<evidence type="ECO:0000313" key="4">
    <source>
        <dbReference type="EMBL" id="PLW46933.1"/>
    </source>
</evidence>
<protein>
    <recommendedName>
        <fullName evidence="3">Integrase catalytic domain-containing protein</fullName>
    </recommendedName>
</protein>
<dbReference type="Proteomes" id="UP000235392">
    <property type="component" value="Unassembled WGS sequence"/>
</dbReference>
<organism evidence="4 5">
    <name type="scientific">Puccinia coronata f. sp. avenae</name>
    <dbReference type="NCBI Taxonomy" id="200324"/>
    <lineage>
        <taxon>Eukaryota</taxon>
        <taxon>Fungi</taxon>
        <taxon>Dikarya</taxon>
        <taxon>Basidiomycota</taxon>
        <taxon>Pucciniomycotina</taxon>
        <taxon>Pucciniomycetes</taxon>
        <taxon>Pucciniales</taxon>
        <taxon>Pucciniaceae</taxon>
        <taxon>Puccinia</taxon>
    </lineage>
</organism>
<proteinExistence type="predicted"/>
<feature type="region of interest" description="Disordered" evidence="2">
    <location>
        <begin position="800"/>
        <end position="820"/>
    </location>
</feature>
<reference evidence="4 5" key="1">
    <citation type="submission" date="2017-11" db="EMBL/GenBank/DDBJ databases">
        <title>De novo assembly and phasing of dikaryotic genomes from two isolates of Puccinia coronata f. sp. avenae, the causal agent of oat crown rust.</title>
        <authorList>
            <person name="Miller M.E."/>
            <person name="Zhang Y."/>
            <person name="Omidvar V."/>
            <person name="Sperschneider J."/>
            <person name="Schwessinger B."/>
            <person name="Raley C."/>
            <person name="Palmer J.M."/>
            <person name="Garnica D."/>
            <person name="Upadhyaya N."/>
            <person name="Rathjen J."/>
            <person name="Taylor J.M."/>
            <person name="Park R.F."/>
            <person name="Dodds P.N."/>
            <person name="Hirsch C.D."/>
            <person name="Kianian S.F."/>
            <person name="Figueroa M."/>
        </authorList>
    </citation>
    <scope>NUCLEOTIDE SEQUENCE [LARGE SCALE GENOMIC DNA]</scope>
    <source>
        <strain evidence="4">12SD80</strain>
    </source>
</reference>
<dbReference type="EMBL" id="PGCI01000035">
    <property type="protein sequence ID" value="PLW46933.1"/>
    <property type="molecule type" value="Genomic_DNA"/>
</dbReference>
<dbReference type="GO" id="GO:0005634">
    <property type="term" value="C:nucleus"/>
    <property type="evidence" value="ECO:0007669"/>
    <property type="project" value="UniProtKB-ARBA"/>
</dbReference>
<dbReference type="Pfam" id="PF07727">
    <property type="entry name" value="RVT_2"/>
    <property type="match status" value="1"/>
</dbReference>
<dbReference type="PANTHER" id="PTHR11439:SF467">
    <property type="entry name" value="INTEGRASE CATALYTIC DOMAIN-CONTAINING PROTEIN"/>
    <property type="match status" value="1"/>
</dbReference>
<dbReference type="GO" id="GO:0003723">
    <property type="term" value="F:RNA binding"/>
    <property type="evidence" value="ECO:0007669"/>
    <property type="project" value="UniProtKB-KW"/>
</dbReference>
<dbReference type="Pfam" id="PF00665">
    <property type="entry name" value="rve"/>
    <property type="match status" value="1"/>
</dbReference>
<comment type="caution">
    <text evidence="4">The sequence shown here is derived from an EMBL/GenBank/DDBJ whole genome shotgun (WGS) entry which is preliminary data.</text>
</comment>
<dbReference type="SUPFAM" id="SSF56672">
    <property type="entry name" value="DNA/RNA polymerases"/>
    <property type="match status" value="1"/>
</dbReference>
<feature type="compositionally biased region" description="Low complexity" evidence="2">
    <location>
        <begin position="7"/>
        <end position="27"/>
    </location>
</feature>
<evidence type="ECO:0000256" key="2">
    <source>
        <dbReference type="SAM" id="MobiDB-lite"/>
    </source>
</evidence>
<dbReference type="PANTHER" id="PTHR11439">
    <property type="entry name" value="GAG-POL-RELATED RETROTRANSPOSON"/>
    <property type="match status" value="1"/>
</dbReference>
<evidence type="ECO:0000256" key="1">
    <source>
        <dbReference type="ARBA" id="ARBA00022884"/>
    </source>
</evidence>